<name>A0A975J2Z9_9BACT</name>
<organism evidence="1 2">
    <name type="scientific">Luteolibacter ambystomatis</name>
    <dbReference type="NCBI Taxonomy" id="2824561"/>
    <lineage>
        <taxon>Bacteria</taxon>
        <taxon>Pseudomonadati</taxon>
        <taxon>Verrucomicrobiota</taxon>
        <taxon>Verrucomicrobiia</taxon>
        <taxon>Verrucomicrobiales</taxon>
        <taxon>Verrucomicrobiaceae</taxon>
        <taxon>Luteolibacter</taxon>
    </lineage>
</organism>
<protein>
    <submittedName>
        <fullName evidence="1">Uncharacterized protein</fullName>
    </submittedName>
</protein>
<dbReference type="Proteomes" id="UP000676169">
    <property type="component" value="Chromosome"/>
</dbReference>
<accession>A0A975J2Z9</accession>
<evidence type="ECO:0000313" key="1">
    <source>
        <dbReference type="EMBL" id="QUE53056.1"/>
    </source>
</evidence>
<proteinExistence type="predicted"/>
<gene>
    <name evidence="1" type="ORF">KBB96_09210</name>
</gene>
<dbReference type="RefSeq" id="WP_211634400.1">
    <property type="nucleotide sequence ID" value="NZ_CP073100.1"/>
</dbReference>
<reference evidence="1" key="1">
    <citation type="submission" date="2021-04" db="EMBL/GenBank/DDBJ databases">
        <title>Luteolibacter sp. 32A isolated from the skin of an Anderson's salamander (Ambystoma andersonii).</title>
        <authorList>
            <person name="Spergser J."/>
            <person name="Busse H.-J."/>
        </authorList>
    </citation>
    <scope>NUCLEOTIDE SEQUENCE</scope>
    <source>
        <strain evidence="1">32A</strain>
    </source>
</reference>
<evidence type="ECO:0000313" key="2">
    <source>
        <dbReference type="Proteomes" id="UP000676169"/>
    </source>
</evidence>
<dbReference type="EMBL" id="CP073100">
    <property type="protein sequence ID" value="QUE53056.1"/>
    <property type="molecule type" value="Genomic_DNA"/>
</dbReference>
<keyword evidence="2" id="KW-1185">Reference proteome</keyword>
<dbReference type="KEGG" id="lamb:KBB96_09210"/>
<sequence>MKIRSHGCPVCGYPGIDALDAVDVVTHEVCPSCSMEAGYEYGVEEDAAVLVELRRQWLVDRRGVWWSAQVKPPEGWNALEQVLEAGLPLPPLG</sequence>
<dbReference type="AlphaFoldDB" id="A0A975J2Z9"/>